<feature type="domain" description="NAD-dependent epimerase/dehydratase" evidence="2">
    <location>
        <begin position="15"/>
        <end position="247"/>
    </location>
</feature>
<dbReference type="EMBL" id="FZOU01000002">
    <property type="protein sequence ID" value="SNS77502.1"/>
    <property type="molecule type" value="Genomic_DNA"/>
</dbReference>
<dbReference type="SUPFAM" id="SSF51735">
    <property type="entry name" value="NAD(P)-binding Rossmann-fold domains"/>
    <property type="match status" value="1"/>
</dbReference>
<dbReference type="InterPro" id="IPR013445">
    <property type="entry name" value="CDP_4_6_deHydtase"/>
</dbReference>
<sequence length="357" mass="39668">MEGLVTASLWRGRRVFVTGHTGFKGGWLALYLTHLGAQVRGYALDPDTTPNFFDAVQLGDRVEDIRGDIRDAAKLDAAMHSFQPEVIFHLAAQPLVRLSYADPIGTYETNVIGTARVLDAVRRTPSVRAVVSVTTDKVYENREWSWPYRETDRLGGYDPYSSSKACAELVTAAYRSSYFSSGEVRIATARAGNVIGGGDWSDDRLLPDLVRGFLAGEPVRIRHPHAVRPWQHVLEPIHGYLLLAESLLASKKCAAAYNFGPPDEDARPVEWIAAHMAELWGDGASWVLDPEPGVHEAGRLRLDASLARNELSWTPQLRLASALDWLVQWRRAHAAGQPMQPFSLDQIAMYEALVQRL</sequence>
<evidence type="ECO:0000313" key="3">
    <source>
        <dbReference type="EMBL" id="SNS77502.1"/>
    </source>
</evidence>
<dbReference type="Proteomes" id="UP000198356">
    <property type="component" value="Unassembled WGS sequence"/>
</dbReference>
<dbReference type="Gene3D" id="3.40.50.720">
    <property type="entry name" value="NAD(P)-binding Rossmann-like Domain"/>
    <property type="match status" value="1"/>
</dbReference>
<dbReference type="Gene3D" id="3.90.25.10">
    <property type="entry name" value="UDP-galactose 4-epimerase, domain 1"/>
    <property type="match status" value="1"/>
</dbReference>
<name>A0A239H8C2_9BACT</name>
<proteinExistence type="inferred from homology"/>
<dbReference type="RefSeq" id="WP_089407776.1">
    <property type="nucleotide sequence ID" value="NZ_FZOU01000002.1"/>
</dbReference>
<keyword evidence="4" id="KW-1185">Reference proteome</keyword>
<dbReference type="NCBIfam" id="TIGR02622">
    <property type="entry name" value="CDP_4_6_dhtase"/>
    <property type="match status" value="1"/>
</dbReference>
<dbReference type="InterPro" id="IPR001509">
    <property type="entry name" value="Epimerase_deHydtase"/>
</dbReference>
<dbReference type="AlphaFoldDB" id="A0A239H8C2"/>
<comment type="similarity">
    <text evidence="1">Belongs to the NAD(P)-dependent epimerase/dehydratase family.</text>
</comment>
<dbReference type="InterPro" id="IPR036291">
    <property type="entry name" value="NAD(P)-bd_dom_sf"/>
</dbReference>
<dbReference type="CDD" id="cd05252">
    <property type="entry name" value="CDP_GD_SDR_e"/>
    <property type="match status" value="1"/>
</dbReference>
<reference evidence="3 4" key="1">
    <citation type="submission" date="2017-06" db="EMBL/GenBank/DDBJ databases">
        <authorList>
            <person name="Kim H.J."/>
            <person name="Triplett B.A."/>
        </authorList>
    </citation>
    <scope>NUCLEOTIDE SEQUENCE [LARGE SCALE GENOMIC DNA]</scope>
    <source>
        <strain evidence="3 4">DSM 18704</strain>
    </source>
</reference>
<evidence type="ECO:0000256" key="1">
    <source>
        <dbReference type="ARBA" id="ARBA00007637"/>
    </source>
</evidence>
<dbReference type="PANTHER" id="PTHR43000">
    <property type="entry name" value="DTDP-D-GLUCOSE 4,6-DEHYDRATASE-RELATED"/>
    <property type="match status" value="1"/>
</dbReference>
<protein>
    <submittedName>
        <fullName evidence="3">CDP-glucose 4,6-dehydratase</fullName>
    </submittedName>
</protein>
<gene>
    <name evidence="3" type="ORF">SAMN05421770_102271</name>
</gene>
<dbReference type="Pfam" id="PF01370">
    <property type="entry name" value="Epimerase"/>
    <property type="match status" value="1"/>
</dbReference>
<accession>A0A239H8C2</accession>
<dbReference type="OrthoDB" id="9779041at2"/>
<evidence type="ECO:0000313" key="4">
    <source>
        <dbReference type="Proteomes" id="UP000198356"/>
    </source>
</evidence>
<evidence type="ECO:0000259" key="2">
    <source>
        <dbReference type="Pfam" id="PF01370"/>
    </source>
</evidence>
<organism evidence="3 4">
    <name type="scientific">Granulicella rosea</name>
    <dbReference type="NCBI Taxonomy" id="474952"/>
    <lineage>
        <taxon>Bacteria</taxon>
        <taxon>Pseudomonadati</taxon>
        <taxon>Acidobacteriota</taxon>
        <taxon>Terriglobia</taxon>
        <taxon>Terriglobales</taxon>
        <taxon>Acidobacteriaceae</taxon>
        <taxon>Granulicella</taxon>
    </lineage>
</organism>